<dbReference type="EMBL" id="CP007139">
    <property type="protein sequence ID" value="AIE87722.1"/>
    <property type="molecule type" value="Genomic_DNA"/>
</dbReference>
<dbReference type="RefSeq" id="WP_144241300.1">
    <property type="nucleotide sequence ID" value="NZ_CP007139.1"/>
</dbReference>
<protein>
    <submittedName>
        <fullName evidence="2">Uncharacterized protein</fullName>
    </submittedName>
</protein>
<dbReference type="AlphaFoldDB" id="A0A068NWI0"/>
<evidence type="ECO:0000313" key="3">
    <source>
        <dbReference type="Proteomes" id="UP000027982"/>
    </source>
</evidence>
<dbReference type="STRING" id="661478.OP10G_4354"/>
<sequence length="76" mass="8509">MIPIVAILTSHQQKMARIIHEARPQTDSTEISALRQEVRELKELIHTQMLALDAAQSRPPARPVDAGMQERLRTGG</sequence>
<gene>
    <name evidence="2" type="ORF">OP10G_4354</name>
</gene>
<organism evidence="2 3">
    <name type="scientific">Fimbriimonas ginsengisoli Gsoil 348</name>
    <dbReference type="NCBI Taxonomy" id="661478"/>
    <lineage>
        <taxon>Bacteria</taxon>
        <taxon>Bacillati</taxon>
        <taxon>Armatimonadota</taxon>
        <taxon>Fimbriimonadia</taxon>
        <taxon>Fimbriimonadales</taxon>
        <taxon>Fimbriimonadaceae</taxon>
        <taxon>Fimbriimonas</taxon>
    </lineage>
</organism>
<dbReference type="KEGG" id="fgi:OP10G_4354"/>
<name>A0A068NWI0_FIMGI</name>
<dbReference type="Proteomes" id="UP000027982">
    <property type="component" value="Chromosome"/>
</dbReference>
<accession>A0A068NWI0</accession>
<evidence type="ECO:0000256" key="1">
    <source>
        <dbReference type="SAM" id="MobiDB-lite"/>
    </source>
</evidence>
<evidence type="ECO:0000313" key="2">
    <source>
        <dbReference type="EMBL" id="AIE87722.1"/>
    </source>
</evidence>
<dbReference type="HOGENOM" id="CLU_2649155_0_0_0"/>
<reference evidence="2 3" key="1">
    <citation type="journal article" date="2014" name="PLoS ONE">
        <title>The first complete genome sequence of the class fimbriimonadia in the phylum armatimonadetes.</title>
        <authorList>
            <person name="Hu Z.Y."/>
            <person name="Wang Y.Z."/>
            <person name="Im W.T."/>
            <person name="Wang S.Y."/>
            <person name="Zhao G.P."/>
            <person name="Zheng H.J."/>
            <person name="Quan Z.X."/>
        </authorList>
    </citation>
    <scope>NUCLEOTIDE SEQUENCE [LARGE SCALE GENOMIC DNA]</scope>
    <source>
        <strain evidence="2">Gsoil 348</strain>
    </source>
</reference>
<proteinExistence type="predicted"/>
<keyword evidence="3" id="KW-1185">Reference proteome</keyword>
<feature type="region of interest" description="Disordered" evidence="1">
    <location>
        <begin position="55"/>
        <end position="76"/>
    </location>
</feature>